<name>A0A075MTK0_9ARCH</name>
<dbReference type="HOGENOM" id="CLU_014312_8_1_2"/>
<dbReference type="InterPro" id="IPR030664">
    <property type="entry name" value="SdhA/FrdA/AprA"/>
</dbReference>
<evidence type="ECO:0000313" key="9">
    <source>
        <dbReference type="EMBL" id="AIF82619.1"/>
    </source>
</evidence>
<feature type="domain" description="FAD-dependent oxidoreductase 2 FAD-binding" evidence="7">
    <location>
        <begin position="15"/>
        <end position="410"/>
    </location>
</feature>
<dbReference type="SUPFAM" id="SSF56425">
    <property type="entry name" value="Succinate dehydrogenase/fumarate reductase flavoprotein, catalytic domain"/>
    <property type="match status" value="1"/>
</dbReference>
<evidence type="ECO:0000256" key="4">
    <source>
        <dbReference type="ARBA" id="ARBA00023002"/>
    </source>
</evidence>
<dbReference type="PIRSF" id="PIRSF000171">
    <property type="entry name" value="SDHA_APRA_LASPO"/>
    <property type="match status" value="1"/>
</dbReference>
<dbReference type="OrthoDB" id="23539at2157"/>
<comment type="cofactor">
    <cofactor evidence="1">
        <name>FAD</name>
        <dbReference type="ChEBI" id="CHEBI:57692"/>
    </cofactor>
</comment>
<dbReference type="FunFam" id="3.90.700.10:FF:000005">
    <property type="entry name" value="Succinate dehydrogenase flavoprotein subunit"/>
    <property type="match status" value="1"/>
</dbReference>
<dbReference type="KEGG" id="nev:NTE_00538"/>
<dbReference type="AlphaFoldDB" id="A0A075MTK0"/>
<reference evidence="9 10" key="1">
    <citation type="journal article" date="2014" name="PLoS ONE">
        <title>Genome Sequence of Candidatus Nitrososphaera evergladensis from Group I.1b Enriched from Everglades Soil Reveals Novel Genomic Features of the Ammonia-Oxidizing Archaea.</title>
        <authorList>
            <person name="Zhalnina K.V."/>
            <person name="Dias R."/>
            <person name="Leonard M.T."/>
            <person name="Dorr de Quadros P."/>
            <person name="Camargo F.A."/>
            <person name="Drew J.C."/>
            <person name="Farmerie W.G."/>
            <person name="Daroub S.H."/>
            <person name="Triplett E.W."/>
        </authorList>
    </citation>
    <scope>NUCLEOTIDE SEQUENCE [LARGE SCALE GENOMIC DNA]</scope>
    <source>
        <strain evidence="9 10">SR1</strain>
    </source>
</reference>
<evidence type="ECO:0000313" key="10">
    <source>
        <dbReference type="Proteomes" id="UP000028194"/>
    </source>
</evidence>
<keyword evidence="2" id="KW-0285">Flavoprotein</keyword>
<dbReference type="PANTHER" id="PTHR11632">
    <property type="entry name" value="SUCCINATE DEHYDROGENASE 2 FLAVOPROTEIN SUBUNIT"/>
    <property type="match status" value="1"/>
</dbReference>
<dbReference type="InterPro" id="IPR015939">
    <property type="entry name" value="Fum_Rdtase/Succ_DH_flav-like_C"/>
</dbReference>
<dbReference type="SUPFAM" id="SSF46977">
    <property type="entry name" value="Succinate dehydrogenase/fumarate reductase flavoprotein C-terminal domain"/>
    <property type="match status" value="1"/>
</dbReference>
<dbReference type="InterPro" id="IPR003953">
    <property type="entry name" value="FAD-dep_OxRdtase_2_FAD-bd"/>
</dbReference>
<dbReference type="PRINTS" id="PR00368">
    <property type="entry name" value="FADPNR"/>
</dbReference>
<evidence type="ECO:0000256" key="6">
    <source>
        <dbReference type="SAM" id="MobiDB-lite"/>
    </source>
</evidence>
<dbReference type="EMBL" id="CP007174">
    <property type="protein sequence ID" value="AIF82619.1"/>
    <property type="molecule type" value="Genomic_DNA"/>
</dbReference>
<dbReference type="SUPFAM" id="SSF51905">
    <property type="entry name" value="FAD/NAD(P)-binding domain"/>
    <property type="match status" value="1"/>
</dbReference>
<dbReference type="InterPro" id="IPR027477">
    <property type="entry name" value="Succ_DH/fumarate_Rdtase_cat_sf"/>
</dbReference>
<dbReference type="GO" id="GO:0016491">
    <property type="term" value="F:oxidoreductase activity"/>
    <property type="evidence" value="ECO:0007669"/>
    <property type="project" value="UniProtKB-KW"/>
</dbReference>
<feature type="compositionally biased region" description="Basic and acidic residues" evidence="6">
    <location>
        <begin position="439"/>
        <end position="451"/>
    </location>
</feature>
<evidence type="ECO:0000256" key="1">
    <source>
        <dbReference type="ARBA" id="ARBA00001974"/>
    </source>
</evidence>
<dbReference type="Gene3D" id="3.50.50.60">
    <property type="entry name" value="FAD/NAD(P)-binding domain"/>
    <property type="match status" value="1"/>
</dbReference>
<dbReference type="Pfam" id="PF02910">
    <property type="entry name" value="Succ_DH_flav_C"/>
    <property type="match status" value="1"/>
</dbReference>
<sequence length="624" mass="69440">MADHAKKESNYFLCDVLVLGGGSAGLRAAIAAHDAGTNVLIVSRSKRGDPHTTLARGGINAALGTMDPEDNWMVHASDTLREGEFIADYEKVEVLCKNAPDAIMELVNWGARFHREKDGRLTQRFFGAHTYRRTVFYGDSTGQEIIRVLMEQVNQRKIKMIDNVYITKLLKSNDSSNNDDGNDDDDYHGEVNGALGIDIENKGLVRFVCKSLVIAAGGYTRVYPVSSSRLFENYGEGVALAYEAGVDLVDMEMVQFHPTGMVWPEKAVGVLATEAIRGEGGILLNSKGERFMKNYDPERMELAPRDVVARANYNEIISGRGTEHGGVWLDVTHLRKEVIQDRLPTMYQQFLELDGIDISKEKMEVAPTAHYSMGGVVADIKCRTRIRGLFAVGEVISQIHGANRLGGNSLLDTMVFGKIAGEEAARLAKQQKEGVAGEGGREDAKKTNDDDNYHDEGIIFVVKEPIKFHNEIQEIMKQNAGIIREETRLQNGLKGILELKDKFYSKDNIVEVSKVDDNNSENIVMTLQVKSSLVACEAIIRSALMRQESRGAHHRSDFPKLDDERWKANIYCRKKEGKEVSGTAFVAAEAAEMVLFKQNVKEIKGPLSDFLKVHVKAAHQREFE</sequence>
<dbReference type="InterPro" id="IPR037099">
    <property type="entry name" value="Fum_R/Succ_DH_flav-like_C_sf"/>
</dbReference>
<dbReference type="PANTHER" id="PTHR11632:SF51">
    <property type="entry name" value="SUCCINATE DEHYDROGENASE [UBIQUINONE] FLAVOPROTEIN SUBUNIT, MITOCHONDRIAL"/>
    <property type="match status" value="1"/>
</dbReference>
<dbReference type="GeneID" id="41596409"/>
<evidence type="ECO:0000259" key="7">
    <source>
        <dbReference type="Pfam" id="PF00890"/>
    </source>
</evidence>
<dbReference type="eggNOG" id="arCOG00571">
    <property type="taxonomic scope" value="Archaea"/>
</dbReference>
<dbReference type="Gene3D" id="1.20.58.100">
    <property type="entry name" value="Fumarate reductase/succinate dehydrogenase flavoprotein-like, C-terminal domain"/>
    <property type="match status" value="1"/>
</dbReference>
<proteinExistence type="predicted"/>
<evidence type="ECO:0000259" key="8">
    <source>
        <dbReference type="Pfam" id="PF02910"/>
    </source>
</evidence>
<protein>
    <submittedName>
        <fullName evidence="9">Succinate dehydrogenase/fumarate reductase flavoprotein subunit</fullName>
    </submittedName>
</protein>
<evidence type="ECO:0000256" key="2">
    <source>
        <dbReference type="ARBA" id="ARBA00022630"/>
    </source>
</evidence>
<evidence type="ECO:0000256" key="5">
    <source>
        <dbReference type="PIRSR" id="PIRSR000171-1"/>
    </source>
</evidence>
<keyword evidence="10" id="KW-1185">Reference proteome</keyword>
<keyword evidence="4" id="KW-0560">Oxidoreductase</keyword>
<dbReference type="RefSeq" id="WP_148699555.1">
    <property type="nucleotide sequence ID" value="NZ_CP007174.1"/>
</dbReference>
<dbReference type="Proteomes" id="UP000028194">
    <property type="component" value="Chromosome"/>
</dbReference>
<keyword evidence="3" id="KW-0274">FAD</keyword>
<dbReference type="Pfam" id="PF00890">
    <property type="entry name" value="FAD_binding_2"/>
    <property type="match status" value="1"/>
</dbReference>
<dbReference type="Gene3D" id="3.90.700.10">
    <property type="entry name" value="Succinate dehydrogenase/fumarate reductase flavoprotein, catalytic domain"/>
    <property type="match status" value="1"/>
</dbReference>
<accession>A0A075MTK0</accession>
<feature type="region of interest" description="Disordered" evidence="6">
    <location>
        <begin position="430"/>
        <end position="451"/>
    </location>
</feature>
<evidence type="ECO:0000256" key="3">
    <source>
        <dbReference type="ARBA" id="ARBA00022827"/>
    </source>
</evidence>
<feature type="domain" description="Fumarate reductase/succinate dehydrogenase flavoprotein-like C-terminal" evidence="8">
    <location>
        <begin position="469"/>
        <end position="573"/>
    </location>
</feature>
<feature type="active site" description="Proton acceptor" evidence="5">
    <location>
        <position position="305"/>
    </location>
</feature>
<dbReference type="InterPro" id="IPR036188">
    <property type="entry name" value="FAD/NAD-bd_sf"/>
</dbReference>
<gene>
    <name evidence="9" type="ORF">NTE_00538</name>
</gene>
<organism evidence="9 10">
    <name type="scientific">Candidatus Nitrososphaera evergladensis SR1</name>
    <dbReference type="NCBI Taxonomy" id="1459636"/>
    <lineage>
        <taxon>Archaea</taxon>
        <taxon>Nitrososphaerota</taxon>
        <taxon>Nitrososphaeria</taxon>
        <taxon>Nitrososphaerales</taxon>
        <taxon>Nitrososphaeraceae</taxon>
        <taxon>Nitrososphaera</taxon>
    </lineage>
</organism>
<dbReference type="STRING" id="1459636.NTE_00538"/>